<dbReference type="RefSeq" id="WP_238479746.1">
    <property type="nucleotide sequence ID" value="NZ_CP064786.1"/>
</dbReference>
<feature type="compositionally biased region" description="Low complexity" evidence="1">
    <location>
        <begin position="365"/>
        <end position="391"/>
    </location>
</feature>
<sequence>MTVDLPPEPYAEYLDILRDIGLPDDDIRSLHAGESDAVAEGPLLAFVQERLDGDDPRALARRLVDVLTQSRRGMNVTGSYWNYAPEVHLNEVFEPYGCSVTFRDATHGNGQSSFEVVLEDASGTGHRITFEYPETPLEDDNFPALLAAIERQLLSNTDLTFVLMRPIDRRWRVLMIENARLDRLRAKYGDRIEFAGVPLLREDQLDAFESGEATAVKPHVGETTAGTGRNRSTVDRRKRPDATDELLARTTGPAVAPTPHPDADADPDAVFGGSPDDLAAQAGGEDTGHTLAEVEASDGDLKQVFGDLSEVSLEPVTQEANDRSSVDEPVALGTPAATSEESEPSGLDELFEQIEREALTDDDAAAPAGPGDGSAAVAAAGSGGSLVSVSGNRSTPVPSDDDETPNESLVDELIGESSEADRETTTDTGTNREENETESSDGASDGNDSASDTAGDSDDASGGFNWVSDDELATR</sequence>
<proteinExistence type="predicted"/>
<gene>
    <name evidence="2" type="ORF">AArcS_1386</name>
</gene>
<keyword evidence="3" id="KW-1185">Reference proteome</keyword>
<organism evidence="2 3">
    <name type="scientific">Natranaeroarchaeum sulfidigenes</name>
    <dbReference type="NCBI Taxonomy" id="2784880"/>
    <lineage>
        <taxon>Archaea</taxon>
        <taxon>Methanobacteriati</taxon>
        <taxon>Methanobacteriota</taxon>
        <taxon>Stenosarchaea group</taxon>
        <taxon>Halobacteria</taxon>
        <taxon>Halobacteriales</taxon>
        <taxon>Natronoarchaeaceae</taxon>
        <taxon>Natranaeroarchaeum</taxon>
    </lineage>
</organism>
<dbReference type="EMBL" id="CP064786">
    <property type="protein sequence ID" value="QSG02601.1"/>
    <property type="molecule type" value="Genomic_DNA"/>
</dbReference>
<evidence type="ECO:0000256" key="1">
    <source>
        <dbReference type="SAM" id="MobiDB-lite"/>
    </source>
</evidence>
<evidence type="ECO:0000313" key="3">
    <source>
        <dbReference type="Proteomes" id="UP000663586"/>
    </source>
</evidence>
<feature type="compositionally biased region" description="Acidic residues" evidence="1">
    <location>
        <begin position="399"/>
        <end position="414"/>
    </location>
</feature>
<reference evidence="2" key="1">
    <citation type="submission" date="2020-11" db="EMBL/GenBank/DDBJ databases">
        <title>Carbohydrate-dependent, anaerobic sulfur respiration: A novel catabolism in halophilic archaea.</title>
        <authorList>
            <person name="Sorokin D.Y."/>
            <person name="Messina E."/>
            <person name="Smedile F."/>
            <person name="La Cono V."/>
            <person name="Hallsworth J.E."/>
            <person name="Yakimov M.M."/>
        </authorList>
    </citation>
    <scope>NUCLEOTIDE SEQUENCE</scope>
    <source>
        <strain evidence="2">AArc-S</strain>
    </source>
</reference>
<accession>A0A897MQJ1</accession>
<feature type="region of interest" description="Disordered" evidence="1">
    <location>
        <begin position="211"/>
        <end position="284"/>
    </location>
</feature>
<name>A0A897MQJ1_9EURY</name>
<feature type="compositionally biased region" description="Basic and acidic residues" evidence="1">
    <location>
        <begin position="419"/>
        <end position="434"/>
    </location>
</feature>
<dbReference type="Proteomes" id="UP000663586">
    <property type="component" value="Chromosome"/>
</dbReference>
<feature type="region of interest" description="Disordered" evidence="1">
    <location>
        <begin position="312"/>
        <end position="475"/>
    </location>
</feature>
<dbReference type="AlphaFoldDB" id="A0A897MQJ1"/>
<protein>
    <submittedName>
        <fullName evidence="2">Uncharacterized protein</fullName>
    </submittedName>
</protein>
<dbReference type="KEGG" id="hara:AArcS_1386"/>
<dbReference type="GeneID" id="70684769"/>
<evidence type="ECO:0000313" key="2">
    <source>
        <dbReference type="EMBL" id="QSG02601.1"/>
    </source>
</evidence>
<feature type="compositionally biased region" description="Basic and acidic residues" evidence="1">
    <location>
        <begin position="232"/>
        <end position="242"/>
    </location>
</feature>
<feature type="compositionally biased region" description="Low complexity" evidence="1">
    <location>
        <begin position="440"/>
        <end position="454"/>
    </location>
</feature>